<dbReference type="OrthoDB" id="5243015at2"/>
<dbReference type="PANTHER" id="PTHR39683">
    <property type="entry name" value="CONSERVED PROTEIN TB16.3"/>
    <property type="match status" value="1"/>
</dbReference>
<sequence length="150" mass="16246">MARTESSIVVTAPAADVMAVIADFERYPQWATGMQEAEILAEGSDGRALDVRFVLAAAPISDEFTLRYDWDGDRGVSWSLHGDASMLTAMDGAYLLRPVDTGTEVTYQLRVDVKVPLLGMLKRKAEKVIIDTALKGLKKRVEAIAGASDG</sequence>
<comment type="caution">
    <text evidence="1">The sequence shown here is derived from an EMBL/GenBank/DDBJ whole genome shotgun (WGS) entry which is preliminary data.</text>
</comment>
<dbReference type="Gene3D" id="3.30.530.20">
    <property type="match status" value="1"/>
</dbReference>
<dbReference type="EMBL" id="VLNT01000006">
    <property type="protein sequence ID" value="TSD63061.1"/>
    <property type="molecule type" value="Genomic_DNA"/>
</dbReference>
<keyword evidence="2" id="KW-1185">Reference proteome</keyword>
<name>A0A554S9N7_9ACTN</name>
<dbReference type="InterPro" id="IPR019587">
    <property type="entry name" value="Polyketide_cyclase/dehydratase"/>
</dbReference>
<gene>
    <name evidence="1" type="ORF">FNM00_09010</name>
</gene>
<evidence type="ECO:0000313" key="1">
    <source>
        <dbReference type="EMBL" id="TSD63061.1"/>
    </source>
</evidence>
<accession>A0A554S9N7</accession>
<dbReference type="InterPro" id="IPR023393">
    <property type="entry name" value="START-like_dom_sf"/>
</dbReference>
<protein>
    <submittedName>
        <fullName evidence="1">SRPBCC family protein</fullName>
    </submittedName>
</protein>
<organism evidence="1 2">
    <name type="scientific">Aeromicrobium piscarium</name>
    <dbReference type="NCBI Taxonomy" id="2590901"/>
    <lineage>
        <taxon>Bacteria</taxon>
        <taxon>Bacillati</taxon>
        <taxon>Actinomycetota</taxon>
        <taxon>Actinomycetes</taxon>
        <taxon>Propionibacteriales</taxon>
        <taxon>Nocardioidaceae</taxon>
        <taxon>Aeromicrobium</taxon>
    </lineage>
</organism>
<dbReference type="Proteomes" id="UP000316988">
    <property type="component" value="Unassembled WGS sequence"/>
</dbReference>
<dbReference type="Pfam" id="PF10604">
    <property type="entry name" value="Polyketide_cyc2"/>
    <property type="match status" value="1"/>
</dbReference>
<dbReference type="SUPFAM" id="SSF55961">
    <property type="entry name" value="Bet v1-like"/>
    <property type="match status" value="1"/>
</dbReference>
<dbReference type="AlphaFoldDB" id="A0A554S9N7"/>
<dbReference type="PANTHER" id="PTHR39683:SF4">
    <property type="entry name" value="COENZYME Q-BINDING PROTEIN COQ10 START DOMAIN-CONTAINING PROTEIN"/>
    <property type="match status" value="1"/>
</dbReference>
<dbReference type="RefSeq" id="WP_143913115.1">
    <property type="nucleotide sequence ID" value="NZ_VLNT01000006.1"/>
</dbReference>
<proteinExistence type="predicted"/>
<evidence type="ECO:0000313" key="2">
    <source>
        <dbReference type="Proteomes" id="UP000316988"/>
    </source>
</evidence>
<reference evidence="1 2" key="1">
    <citation type="submission" date="2019-07" db="EMBL/GenBank/DDBJ databases">
        <authorList>
            <person name="Zhao L.H."/>
        </authorList>
    </citation>
    <scope>NUCLEOTIDE SEQUENCE [LARGE SCALE GENOMIC DNA]</scope>
    <source>
        <strain evidence="1 2">Co35</strain>
    </source>
</reference>
<dbReference type="CDD" id="cd07819">
    <property type="entry name" value="SRPBCC_2"/>
    <property type="match status" value="1"/>
</dbReference>